<dbReference type="InterPro" id="IPR012337">
    <property type="entry name" value="RNaseH-like_sf"/>
</dbReference>
<feature type="domain" description="Integrase catalytic" evidence="1">
    <location>
        <begin position="19"/>
        <end position="166"/>
    </location>
</feature>
<dbReference type="OrthoDB" id="2195316at2759"/>
<dbReference type="PROSITE" id="PS50994">
    <property type="entry name" value="INTEGRASE"/>
    <property type="match status" value="1"/>
</dbReference>
<dbReference type="Proteomes" id="UP000051530">
    <property type="component" value="Unassembled WGS sequence"/>
</dbReference>
<dbReference type="GO" id="GO:0015074">
    <property type="term" value="P:DNA integration"/>
    <property type="evidence" value="ECO:0007669"/>
    <property type="project" value="InterPro"/>
</dbReference>
<proteinExistence type="predicted"/>
<feature type="non-terminal residue" evidence="2">
    <location>
        <position position="166"/>
    </location>
</feature>
<evidence type="ECO:0000259" key="1">
    <source>
        <dbReference type="PROSITE" id="PS50994"/>
    </source>
</evidence>
<dbReference type="GO" id="GO:0003676">
    <property type="term" value="F:nucleic acid binding"/>
    <property type="evidence" value="ECO:0007669"/>
    <property type="project" value="InterPro"/>
</dbReference>
<evidence type="ECO:0000313" key="3">
    <source>
        <dbReference type="Proteomes" id="UP000051530"/>
    </source>
</evidence>
<keyword evidence="3" id="KW-1185">Reference proteome</keyword>
<dbReference type="GO" id="GO:0005634">
    <property type="term" value="C:nucleus"/>
    <property type="evidence" value="ECO:0007669"/>
    <property type="project" value="UniProtKB-ARBA"/>
</dbReference>
<dbReference type="PANTHER" id="PTHR37984">
    <property type="entry name" value="PROTEIN CBG26694"/>
    <property type="match status" value="1"/>
</dbReference>
<comment type="caution">
    <text evidence="2">The sequence shown here is derived from an EMBL/GenBank/DDBJ whole genome shotgun (WGS) entry which is preliminary data.</text>
</comment>
<dbReference type="Pfam" id="PF00665">
    <property type="entry name" value="rve"/>
    <property type="match status" value="1"/>
</dbReference>
<gene>
    <name evidence="2" type="ORF">M153_30798000500</name>
</gene>
<dbReference type="InterPro" id="IPR050951">
    <property type="entry name" value="Retrovirus_Pol_polyprotein"/>
</dbReference>
<dbReference type="Gene3D" id="3.30.420.10">
    <property type="entry name" value="Ribonuclease H-like superfamily/Ribonuclease H"/>
    <property type="match status" value="1"/>
</dbReference>
<feature type="non-terminal residue" evidence="2">
    <location>
        <position position="1"/>
    </location>
</feature>
<reference evidence="2 3" key="1">
    <citation type="submission" date="2015-07" db="EMBL/GenBank/DDBJ databases">
        <title>The genome of Pseudoloma neurophilia, a relevant intracellular parasite of the zebrafish.</title>
        <authorList>
            <person name="Ndikumana S."/>
            <person name="Pelin A."/>
            <person name="Sanders J."/>
            <person name="Corradi N."/>
        </authorList>
    </citation>
    <scope>NUCLEOTIDE SEQUENCE [LARGE SCALE GENOMIC DNA]</scope>
    <source>
        <strain evidence="2 3">MK1</strain>
    </source>
</reference>
<dbReference type="PANTHER" id="PTHR37984:SF5">
    <property type="entry name" value="PROTEIN NYNRIN-LIKE"/>
    <property type="match status" value="1"/>
</dbReference>
<dbReference type="VEuPathDB" id="MicrosporidiaDB:M153_30798000500"/>
<sequence length="166" mass="19004">QTCTEFSHGDKNLQKFKLRLTGPFEKVGLDVIGPLRKTESGNRFIVTAIDHLSRWGEARAIKKKSAKNIALFIWEEIILRHGPPARILTDQGAEFMNRVVEKLCQMVGSKKTYTSAYNPKCNGACERFNRSLMEKLIKICNKDADDWDEVLPIALYCYRRCPIGRL</sequence>
<dbReference type="AlphaFoldDB" id="A0A0R0LZB6"/>
<dbReference type="EMBL" id="LGUB01001600">
    <property type="protein sequence ID" value="KRH91712.1"/>
    <property type="molecule type" value="Genomic_DNA"/>
</dbReference>
<accession>A0A0R0LZB6</accession>
<evidence type="ECO:0000313" key="2">
    <source>
        <dbReference type="EMBL" id="KRH91712.1"/>
    </source>
</evidence>
<dbReference type="InterPro" id="IPR001584">
    <property type="entry name" value="Integrase_cat-core"/>
</dbReference>
<organism evidence="2 3">
    <name type="scientific">Pseudoloma neurophilia</name>
    <dbReference type="NCBI Taxonomy" id="146866"/>
    <lineage>
        <taxon>Eukaryota</taxon>
        <taxon>Fungi</taxon>
        <taxon>Fungi incertae sedis</taxon>
        <taxon>Microsporidia</taxon>
        <taxon>Pseudoloma</taxon>
    </lineage>
</organism>
<name>A0A0R0LZB6_9MICR</name>
<dbReference type="InterPro" id="IPR036397">
    <property type="entry name" value="RNaseH_sf"/>
</dbReference>
<protein>
    <submittedName>
        <fullName evidence="2">Putative LTR retrotransposon</fullName>
    </submittedName>
</protein>
<dbReference type="SUPFAM" id="SSF53098">
    <property type="entry name" value="Ribonuclease H-like"/>
    <property type="match status" value="1"/>
</dbReference>